<organism evidence="2 3">
    <name type="scientific">candidate division MSBL1 archaeon SCGC-AAA259D18</name>
    <dbReference type="NCBI Taxonomy" id="1698262"/>
    <lineage>
        <taxon>Archaea</taxon>
        <taxon>Methanobacteriati</taxon>
        <taxon>Methanobacteriota</taxon>
        <taxon>candidate division MSBL1</taxon>
    </lineage>
</organism>
<dbReference type="Proteomes" id="UP000070195">
    <property type="component" value="Unassembled WGS sequence"/>
</dbReference>
<dbReference type="GO" id="GO:0004143">
    <property type="term" value="F:ATP-dependent diacylglycerol kinase activity"/>
    <property type="evidence" value="ECO:0007669"/>
    <property type="project" value="InterPro"/>
</dbReference>
<proteinExistence type="predicted"/>
<reference evidence="2 3" key="1">
    <citation type="journal article" date="2016" name="Sci. Rep.">
        <title>Metabolic traits of an uncultured archaeal lineage -MSBL1- from brine pools of the Red Sea.</title>
        <authorList>
            <person name="Mwirichia R."/>
            <person name="Alam I."/>
            <person name="Rashid M."/>
            <person name="Vinu M."/>
            <person name="Ba-Alawi W."/>
            <person name="Anthony Kamau A."/>
            <person name="Kamanda Ngugi D."/>
            <person name="Goker M."/>
            <person name="Klenk H.P."/>
            <person name="Bajic V."/>
            <person name="Stingl U."/>
        </authorList>
    </citation>
    <scope>NUCLEOTIDE SEQUENCE [LARGE SCALE GENOMIC DNA]</scope>
    <source>
        <strain evidence="2">SCGC-AAA259D18</strain>
    </source>
</reference>
<dbReference type="AlphaFoldDB" id="A0A133UAG5"/>
<gene>
    <name evidence="2" type="ORF">AKJ63_01795</name>
</gene>
<comment type="caution">
    <text evidence="2">The sequence shown here is derived from an EMBL/GenBank/DDBJ whole genome shotgun (WGS) entry which is preliminary data.</text>
</comment>
<dbReference type="InterPro" id="IPR037997">
    <property type="entry name" value="Dgk1-like"/>
</dbReference>
<feature type="transmembrane region" description="Helical" evidence="1">
    <location>
        <begin position="71"/>
        <end position="89"/>
    </location>
</feature>
<dbReference type="EMBL" id="LHXM01000032">
    <property type="protein sequence ID" value="KXA91183.1"/>
    <property type="molecule type" value="Genomic_DNA"/>
</dbReference>
<evidence type="ECO:0000313" key="2">
    <source>
        <dbReference type="EMBL" id="KXA91183.1"/>
    </source>
</evidence>
<evidence type="ECO:0000313" key="3">
    <source>
        <dbReference type="Proteomes" id="UP000070195"/>
    </source>
</evidence>
<evidence type="ECO:0000256" key="1">
    <source>
        <dbReference type="SAM" id="Phobius"/>
    </source>
</evidence>
<feature type="transmembrane region" description="Helical" evidence="1">
    <location>
        <begin position="110"/>
        <end position="129"/>
    </location>
</feature>
<dbReference type="PANTHER" id="PTHR31303">
    <property type="entry name" value="CTP-DEPENDENT DIACYLGLYCEROL KINASE 1"/>
    <property type="match status" value="1"/>
</dbReference>
<keyword evidence="3" id="KW-1185">Reference proteome</keyword>
<feature type="transmembrane region" description="Helical" evidence="1">
    <location>
        <begin position="218"/>
        <end position="235"/>
    </location>
</feature>
<evidence type="ECO:0008006" key="4">
    <source>
        <dbReference type="Google" id="ProtNLM"/>
    </source>
</evidence>
<dbReference type="PANTHER" id="PTHR31303:SF1">
    <property type="entry name" value="CTP-DEPENDENT DIACYLGLYCEROL KINASE 1"/>
    <property type="match status" value="1"/>
</dbReference>
<sequence>MPFKYLRSPVKLSAPRGIKKGEQRVERIEIKRQLFHGLVGILFVAFLGTMKKIGSRFPLNTIYFLPPLSRTLLLTLIGGGTLVLLCKKYEIPGIEWLLKNLERPVTRREFPGKGAFFYALGAFILSLFLEKSIVSASMLILSVGDSSSHIIGKELGRIKHPFSKTKNIEGNIAGALLGGIGASIFVVPAFTFTAAFLSMFVEGIDFRGKAKKILDDNLTVPIISGAVIIVSRTVFS</sequence>
<accession>A0A133UAG5</accession>
<keyword evidence="1" id="KW-0472">Membrane</keyword>
<keyword evidence="1" id="KW-0812">Transmembrane</keyword>
<name>A0A133UAG5_9EURY</name>
<protein>
    <recommendedName>
        <fullName evidence="4">Phosphatidate cytidylyltransferase</fullName>
    </recommendedName>
</protein>
<keyword evidence="1" id="KW-1133">Transmembrane helix</keyword>
<feature type="transmembrane region" description="Helical" evidence="1">
    <location>
        <begin position="172"/>
        <end position="197"/>
    </location>
</feature>
<feature type="transmembrane region" description="Helical" evidence="1">
    <location>
        <begin position="34"/>
        <end position="51"/>
    </location>
</feature>